<gene>
    <name evidence="1" type="ORF">ACFFH7_02765</name>
</gene>
<accession>A0ABV6MJM6</accession>
<dbReference type="EMBL" id="JBHLUD010000001">
    <property type="protein sequence ID" value="MFC0540382.1"/>
    <property type="molecule type" value="Genomic_DNA"/>
</dbReference>
<organism evidence="1 2">
    <name type="scientific">Kutzneria chonburiensis</name>
    <dbReference type="NCBI Taxonomy" id="1483604"/>
    <lineage>
        <taxon>Bacteria</taxon>
        <taxon>Bacillati</taxon>
        <taxon>Actinomycetota</taxon>
        <taxon>Actinomycetes</taxon>
        <taxon>Pseudonocardiales</taxon>
        <taxon>Pseudonocardiaceae</taxon>
        <taxon>Kutzneria</taxon>
    </lineage>
</organism>
<reference evidence="1 2" key="1">
    <citation type="submission" date="2024-09" db="EMBL/GenBank/DDBJ databases">
        <authorList>
            <person name="Sun Q."/>
            <person name="Mori K."/>
        </authorList>
    </citation>
    <scope>NUCLEOTIDE SEQUENCE [LARGE SCALE GENOMIC DNA]</scope>
    <source>
        <strain evidence="1 2">TBRC 1432</strain>
    </source>
</reference>
<keyword evidence="2" id="KW-1185">Reference proteome</keyword>
<evidence type="ECO:0000313" key="1">
    <source>
        <dbReference type="EMBL" id="MFC0540382.1"/>
    </source>
</evidence>
<evidence type="ECO:0000313" key="2">
    <source>
        <dbReference type="Proteomes" id="UP001589810"/>
    </source>
</evidence>
<protein>
    <submittedName>
        <fullName evidence="1">Uncharacterized protein</fullName>
    </submittedName>
</protein>
<name>A0ABV6MJM6_9PSEU</name>
<sequence>MHELGHAVMDEAYKDNFPAAPNCFPTHFIQAVSSAGCAWTEGFADWYQAAVYADPEYAGDGFTVGLEGPTWGTPDWDNGDAVEGRVAGAMNDIADSAAEPYWDNYGEGAPGHLWDTFLNHRSATFHDFWNQRGTDNFDVSDGPLGSLFQNTIDYGFRNPLADNQSLTRPDPLTPHNYHFTTTTVFWPVVALRPPAGADYDLFLYGDRPQTQLLAASQLGAGTTDFVAVDSNRRPLGDYYPQVRAISGHGPYQIELAQGASQLPAASSATIPMGANDVVAVRDVCGVTAGSTVTLTVTPSDPGQDAELFLMGSDPAQPSTFVQPRSASVAQAAGAGPGQPESLTYTATSAGCFGAVVVNKGGVGTYTLTRS</sequence>
<comment type="caution">
    <text evidence="1">The sequence shown here is derived from an EMBL/GenBank/DDBJ whole genome shotgun (WGS) entry which is preliminary data.</text>
</comment>
<dbReference type="RefSeq" id="WP_273939156.1">
    <property type="nucleotide sequence ID" value="NZ_CP097263.1"/>
</dbReference>
<dbReference type="Proteomes" id="UP001589810">
    <property type="component" value="Unassembled WGS sequence"/>
</dbReference>
<proteinExistence type="predicted"/>